<keyword evidence="2" id="KW-1185">Reference proteome</keyword>
<name>A0A0C9NAW1_SPHPI</name>
<dbReference type="GeneID" id="78527054"/>
<dbReference type="Proteomes" id="UP000032025">
    <property type="component" value="Unassembled WGS sequence"/>
</dbReference>
<organism evidence="1 2">
    <name type="scientific">Sphingomonas paucimobilis NBRC 13935</name>
    <dbReference type="NCBI Taxonomy" id="1219050"/>
    <lineage>
        <taxon>Bacteria</taxon>
        <taxon>Pseudomonadati</taxon>
        <taxon>Pseudomonadota</taxon>
        <taxon>Alphaproteobacteria</taxon>
        <taxon>Sphingomonadales</taxon>
        <taxon>Sphingomonadaceae</taxon>
        <taxon>Sphingomonas</taxon>
    </lineage>
</organism>
<protein>
    <submittedName>
        <fullName evidence="1">DNA, contig: SP617</fullName>
    </submittedName>
</protein>
<evidence type="ECO:0000313" key="1">
    <source>
        <dbReference type="EMBL" id="GAN13397.1"/>
    </source>
</evidence>
<evidence type="ECO:0000313" key="2">
    <source>
        <dbReference type="Proteomes" id="UP000032025"/>
    </source>
</evidence>
<dbReference type="PANTHER" id="PTHR31694">
    <property type="entry name" value="DESICCATION-LIKE PROTEIN"/>
    <property type="match status" value="1"/>
</dbReference>
<dbReference type="PANTHER" id="PTHR31694:SF26">
    <property type="entry name" value="OS05G0151100 PROTEIN"/>
    <property type="match status" value="1"/>
</dbReference>
<comment type="caution">
    <text evidence="1">The sequence shown here is derived from an EMBL/GenBank/DDBJ whole genome shotgun (WGS) entry which is preliminary data.</text>
</comment>
<dbReference type="InterPro" id="IPR006311">
    <property type="entry name" value="TAT_signal"/>
</dbReference>
<dbReference type="EMBL" id="BBJS01000017">
    <property type="protein sequence ID" value="GAN13397.1"/>
    <property type="molecule type" value="Genomic_DNA"/>
</dbReference>
<accession>A0A0C9NAW1</accession>
<dbReference type="PROSITE" id="PS51318">
    <property type="entry name" value="TAT"/>
    <property type="match status" value="1"/>
</dbReference>
<proteinExistence type="predicted"/>
<gene>
    <name evidence="1" type="ORF">SP6_17_01150</name>
</gene>
<dbReference type="RefSeq" id="WP_007403802.1">
    <property type="nucleotide sequence ID" value="NZ_BBJS01000017.1"/>
</dbReference>
<dbReference type="AlphaFoldDB" id="A0A0C9NAW1"/>
<dbReference type="Pfam" id="PF13668">
    <property type="entry name" value="Ferritin_2"/>
    <property type="match status" value="1"/>
</dbReference>
<sequence>MKDIENISEEQFGLVGAGRREFFAALLAGVALAGGVAGSASAQNASSVDTAPLQFALNLHYLSTNMLQLAIYGTGRQLPAQFIRGGETVDQPGVSATSAQQVAFPVGTRDIQARIQEIADSLWYRTLLLRALLRADAPAQKQIDMTAERFTAMFRMAGAIGSAETFDPYASPVNLALAAETILAVQATALNGLLSQYSNSIVRAAMVSMAATAATDLTTVRTILMAASSARPEVVTMVDRLAAWRNGIDGSTTTDRGMSPVMANGWTVTRLALTDDDGLQLSRTPGQALNVLFMTSGAATQGGFFPTGINGSIKTSAAN</sequence>
<reference evidence="1 2" key="1">
    <citation type="submission" date="2014-08" db="EMBL/GenBank/DDBJ databases">
        <title>Whole genome shotgun sequence of Sphingomonas paucimobilis NBRC 13935.</title>
        <authorList>
            <person name="Hosoyama A."/>
            <person name="Hashimoto M."/>
            <person name="Hosoyama Y."/>
            <person name="Noguchi M."/>
            <person name="Uohara A."/>
            <person name="Ohji S."/>
            <person name="Katano-Makiyama Y."/>
            <person name="Ichikawa N."/>
            <person name="Kimura A."/>
            <person name="Yamazoe A."/>
            <person name="Fujita N."/>
        </authorList>
    </citation>
    <scope>NUCLEOTIDE SEQUENCE [LARGE SCALE GENOMIC DNA]</scope>
    <source>
        <strain evidence="1 2">NBRC 13935</strain>
    </source>
</reference>
<dbReference type="InterPro" id="IPR052965">
    <property type="entry name" value="Pigment-catalase-like"/>
</dbReference>